<dbReference type="AlphaFoldDB" id="A0A8S3PTG6"/>
<name>A0A8S3PTG6_MYTED</name>
<dbReference type="EMBL" id="CAJPWZ010000148">
    <property type="protein sequence ID" value="CAG2186886.1"/>
    <property type="molecule type" value="Genomic_DNA"/>
</dbReference>
<evidence type="ECO:0000256" key="1">
    <source>
        <dbReference type="SAM" id="MobiDB-lite"/>
    </source>
</evidence>
<feature type="region of interest" description="Disordered" evidence="1">
    <location>
        <begin position="169"/>
        <end position="188"/>
    </location>
</feature>
<protein>
    <submittedName>
        <fullName evidence="2">Uncharacterized protein</fullName>
    </submittedName>
</protein>
<organism evidence="2 3">
    <name type="scientific">Mytilus edulis</name>
    <name type="common">Blue mussel</name>
    <dbReference type="NCBI Taxonomy" id="6550"/>
    <lineage>
        <taxon>Eukaryota</taxon>
        <taxon>Metazoa</taxon>
        <taxon>Spiralia</taxon>
        <taxon>Lophotrochozoa</taxon>
        <taxon>Mollusca</taxon>
        <taxon>Bivalvia</taxon>
        <taxon>Autobranchia</taxon>
        <taxon>Pteriomorphia</taxon>
        <taxon>Mytilida</taxon>
        <taxon>Mytiloidea</taxon>
        <taxon>Mytilidae</taxon>
        <taxon>Mytilinae</taxon>
        <taxon>Mytilus</taxon>
    </lineage>
</organism>
<feature type="compositionally biased region" description="Polar residues" evidence="1">
    <location>
        <begin position="172"/>
        <end position="186"/>
    </location>
</feature>
<keyword evidence="3" id="KW-1185">Reference proteome</keyword>
<gene>
    <name evidence="2" type="ORF">MEDL_2402</name>
</gene>
<sequence>MEDLDQVNNDDPPENFDIDDILSEISENSDPLQIVDINNNSSTVETDEPVNDIKDQEILSDILISDSIAYQRTPVSQAAIMRLFSIADKMLRPENCALSAKRLVNNFKCLKSSDKWTTCLERELMKLDSLDIQYSNKRLFKQKENYQKFKFKLKNIIVSASVCRAEKRNSESYDSQQQSRSVNYGNRRNVKKTIEEAYKTDSNTDTSDYEEDEDYFEQTIKHLKKIRRVKTIQGTRDIEKNSDSKD</sequence>
<reference evidence="2" key="1">
    <citation type="submission" date="2021-03" db="EMBL/GenBank/DDBJ databases">
        <authorList>
            <person name="Bekaert M."/>
        </authorList>
    </citation>
    <scope>NUCLEOTIDE SEQUENCE</scope>
</reference>
<evidence type="ECO:0000313" key="3">
    <source>
        <dbReference type="Proteomes" id="UP000683360"/>
    </source>
</evidence>
<evidence type="ECO:0000313" key="2">
    <source>
        <dbReference type="EMBL" id="CAG2186886.1"/>
    </source>
</evidence>
<comment type="caution">
    <text evidence="2">The sequence shown here is derived from an EMBL/GenBank/DDBJ whole genome shotgun (WGS) entry which is preliminary data.</text>
</comment>
<accession>A0A8S3PTG6</accession>
<proteinExistence type="predicted"/>
<dbReference type="Proteomes" id="UP000683360">
    <property type="component" value="Unassembled WGS sequence"/>
</dbReference>